<name>A0A0F9L242_9ZZZZ</name>
<dbReference type="EMBL" id="LAZR01013488">
    <property type="protein sequence ID" value="KKM21750.1"/>
    <property type="molecule type" value="Genomic_DNA"/>
</dbReference>
<dbReference type="AlphaFoldDB" id="A0A0F9L242"/>
<evidence type="ECO:0000313" key="1">
    <source>
        <dbReference type="EMBL" id="KKM21750.1"/>
    </source>
</evidence>
<reference evidence="1" key="1">
    <citation type="journal article" date="2015" name="Nature">
        <title>Complex archaea that bridge the gap between prokaryotes and eukaryotes.</title>
        <authorList>
            <person name="Spang A."/>
            <person name="Saw J.H."/>
            <person name="Jorgensen S.L."/>
            <person name="Zaremba-Niedzwiedzka K."/>
            <person name="Martijn J."/>
            <person name="Lind A.E."/>
            <person name="van Eijk R."/>
            <person name="Schleper C."/>
            <person name="Guy L."/>
            <person name="Ettema T.J."/>
        </authorList>
    </citation>
    <scope>NUCLEOTIDE SEQUENCE</scope>
</reference>
<organism evidence="1">
    <name type="scientific">marine sediment metagenome</name>
    <dbReference type="NCBI Taxonomy" id="412755"/>
    <lineage>
        <taxon>unclassified sequences</taxon>
        <taxon>metagenomes</taxon>
        <taxon>ecological metagenomes</taxon>
    </lineage>
</organism>
<sequence length="101" mass="11936">MTEDFNYWEDLPLEIEEELIDNIADFFVRKKLGLFAIMTLESGGTLTRMFADFWMGLYGPYIEFLGADRYTALLRKRGNTDKIIARIEELEEKKKNMNKKN</sequence>
<proteinExistence type="predicted"/>
<comment type="caution">
    <text evidence="1">The sequence shown here is derived from an EMBL/GenBank/DDBJ whole genome shotgun (WGS) entry which is preliminary data.</text>
</comment>
<gene>
    <name evidence="1" type="ORF">LCGC14_1632290</name>
</gene>
<protein>
    <submittedName>
        <fullName evidence="1">Uncharacterized protein</fullName>
    </submittedName>
</protein>
<accession>A0A0F9L242</accession>